<feature type="region of interest" description="Disordered" evidence="1">
    <location>
        <begin position="25"/>
        <end position="45"/>
    </location>
</feature>
<evidence type="ECO:0000313" key="3">
    <source>
        <dbReference type="Proteomes" id="UP000639772"/>
    </source>
</evidence>
<organism evidence="2 3">
    <name type="scientific">Vanilla planifolia</name>
    <name type="common">Vanilla</name>
    <dbReference type="NCBI Taxonomy" id="51239"/>
    <lineage>
        <taxon>Eukaryota</taxon>
        <taxon>Viridiplantae</taxon>
        <taxon>Streptophyta</taxon>
        <taxon>Embryophyta</taxon>
        <taxon>Tracheophyta</taxon>
        <taxon>Spermatophyta</taxon>
        <taxon>Magnoliopsida</taxon>
        <taxon>Liliopsida</taxon>
        <taxon>Asparagales</taxon>
        <taxon>Orchidaceae</taxon>
        <taxon>Vanilloideae</taxon>
        <taxon>Vanilleae</taxon>
        <taxon>Vanilla</taxon>
    </lineage>
</organism>
<reference evidence="2 3" key="1">
    <citation type="journal article" date="2020" name="Nat. Food">
        <title>A phased Vanilla planifolia genome enables genetic improvement of flavour and production.</title>
        <authorList>
            <person name="Hasing T."/>
            <person name="Tang H."/>
            <person name="Brym M."/>
            <person name="Khazi F."/>
            <person name="Huang T."/>
            <person name="Chambers A.H."/>
        </authorList>
    </citation>
    <scope>NUCLEOTIDE SEQUENCE [LARGE SCALE GENOMIC DNA]</scope>
    <source>
        <tissue evidence="2">Leaf</tissue>
    </source>
</reference>
<name>A0A835P596_VANPL</name>
<dbReference type="EMBL" id="JADCNM010000520">
    <property type="protein sequence ID" value="KAG0446961.1"/>
    <property type="molecule type" value="Genomic_DNA"/>
</dbReference>
<gene>
    <name evidence="2" type="ORF">HPP92_028556</name>
</gene>
<evidence type="ECO:0000313" key="2">
    <source>
        <dbReference type="EMBL" id="KAG0446961.1"/>
    </source>
</evidence>
<sequence length="72" mass="8184">MLVSKITNPWLRPLLVSEKGSAKKIYRRSQNQTIPKRDKEKVSNSLPSVALLDRFSLIDDAHEEPEQAPTDP</sequence>
<accession>A0A835P596</accession>
<comment type="caution">
    <text evidence="2">The sequence shown here is derived from an EMBL/GenBank/DDBJ whole genome shotgun (WGS) entry which is preliminary data.</text>
</comment>
<proteinExistence type="predicted"/>
<dbReference type="AlphaFoldDB" id="A0A835P596"/>
<protein>
    <submittedName>
        <fullName evidence="2">Uncharacterized protein</fullName>
    </submittedName>
</protein>
<dbReference type="Proteomes" id="UP000639772">
    <property type="component" value="Unassembled WGS sequence"/>
</dbReference>
<evidence type="ECO:0000256" key="1">
    <source>
        <dbReference type="SAM" id="MobiDB-lite"/>
    </source>
</evidence>